<dbReference type="GO" id="GO:0006508">
    <property type="term" value="P:proteolysis"/>
    <property type="evidence" value="ECO:0007669"/>
    <property type="project" value="UniProtKB-KW"/>
</dbReference>
<dbReference type="PROSITE" id="PS00135">
    <property type="entry name" value="TRYPSIN_SER"/>
    <property type="match status" value="1"/>
</dbReference>
<dbReference type="InterPro" id="IPR001254">
    <property type="entry name" value="Trypsin_dom"/>
</dbReference>
<dbReference type="STRING" id="145388.A0A0D2K4L1"/>
<dbReference type="OrthoDB" id="545839at2759"/>
<gene>
    <name evidence="3" type="ORF">MNEG_2562</name>
</gene>
<keyword evidence="4" id="KW-1185">Reference proteome</keyword>
<feature type="domain" description="Peptidase S1" evidence="2">
    <location>
        <begin position="1"/>
        <end position="228"/>
    </location>
</feature>
<sequence>MLKTHPHAATRLSCARMPAGPPGAYTAPDRPGTEGKQVPLLKTLSHPDYNFALNDYDLALVFLKTCAASVAPAARPVQLATRDDLAAYGSGSTWLFSGWGSTSSGADNVGIGGASATVLQYGLGKYVSPGACQARYAPEPINGSTMICAQGLAAVNGAVPNQDTCLGDSGGPLTFNVGSPADPLAGDPSNDRLVGITSFGPAGCGQEASPGVYTSIPYWHDWITAQVDTVKKPCGPSPTLAFVQESSSASWYAKPSRSAKLKAGQGLPECQALCNKYAAGSKGCAALGMSVNVGKKSNTTYCDVYYKWVPQRLCAAAADAKKFKCGRPSLGSWRSRWVYT</sequence>
<dbReference type="AlphaFoldDB" id="A0A0D2K4L1"/>
<keyword evidence="1" id="KW-1015">Disulfide bond</keyword>
<organism evidence="3 4">
    <name type="scientific">Monoraphidium neglectum</name>
    <dbReference type="NCBI Taxonomy" id="145388"/>
    <lineage>
        <taxon>Eukaryota</taxon>
        <taxon>Viridiplantae</taxon>
        <taxon>Chlorophyta</taxon>
        <taxon>core chlorophytes</taxon>
        <taxon>Chlorophyceae</taxon>
        <taxon>CS clade</taxon>
        <taxon>Sphaeropleales</taxon>
        <taxon>Selenastraceae</taxon>
        <taxon>Monoraphidium</taxon>
    </lineage>
</organism>
<evidence type="ECO:0000313" key="3">
    <source>
        <dbReference type="EMBL" id="KIZ05398.1"/>
    </source>
</evidence>
<evidence type="ECO:0000256" key="1">
    <source>
        <dbReference type="ARBA" id="ARBA00023157"/>
    </source>
</evidence>
<keyword evidence="3" id="KW-0378">Hydrolase</keyword>
<dbReference type="EMBL" id="KK100512">
    <property type="protein sequence ID" value="KIZ05398.1"/>
    <property type="molecule type" value="Genomic_DNA"/>
</dbReference>
<dbReference type="GO" id="GO:0004252">
    <property type="term" value="F:serine-type endopeptidase activity"/>
    <property type="evidence" value="ECO:0007669"/>
    <property type="project" value="InterPro"/>
</dbReference>
<proteinExistence type="predicted"/>
<protein>
    <submittedName>
        <fullName evidence="3">Serine protease</fullName>
    </submittedName>
</protein>
<dbReference type="Pfam" id="PF00089">
    <property type="entry name" value="Trypsin"/>
    <property type="match status" value="1"/>
</dbReference>
<keyword evidence="3" id="KW-0645">Protease</keyword>
<dbReference type="InterPro" id="IPR043504">
    <property type="entry name" value="Peptidase_S1_PA_chymotrypsin"/>
</dbReference>
<dbReference type="SUPFAM" id="SSF50494">
    <property type="entry name" value="Trypsin-like serine proteases"/>
    <property type="match status" value="1"/>
</dbReference>
<dbReference type="GeneID" id="25735440"/>
<dbReference type="Gene3D" id="2.40.10.10">
    <property type="entry name" value="Trypsin-like serine proteases"/>
    <property type="match status" value="1"/>
</dbReference>
<name>A0A0D2K4L1_9CHLO</name>
<dbReference type="KEGG" id="mng:MNEG_2562"/>
<dbReference type="InterPro" id="IPR050430">
    <property type="entry name" value="Peptidase_S1"/>
</dbReference>
<reference evidence="3 4" key="1">
    <citation type="journal article" date="2013" name="BMC Genomics">
        <title>Reconstruction of the lipid metabolism for the microalga Monoraphidium neglectum from its genome sequence reveals characteristics suitable for biofuel production.</title>
        <authorList>
            <person name="Bogen C."/>
            <person name="Al-Dilaimi A."/>
            <person name="Albersmeier A."/>
            <person name="Wichmann J."/>
            <person name="Grundmann M."/>
            <person name="Rupp O."/>
            <person name="Lauersen K.J."/>
            <person name="Blifernez-Klassen O."/>
            <person name="Kalinowski J."/>
            <person name="Goesmann A."/>
            <person name="Mussgnug J.H."/>
            <person name="Kruse O."/>
        </authorList>
    </citation>
    <scope>NUCLEOTIDE SEQUENCE [LARGE SCALE GENOMIC DNA]</scope>
    <source>
        <strain evidence="3 4">SAG 48.87</strain>
    </source>
</reference>
<evidence type="ECO:0000259" key="2">
    <source>
        <dbReference type="PROSITE" id="PS50240"/>
    </source>
</evidence>
<dbReference type="SMART" id="SM00020">
    <property type="entry name" value="Tryp_SPc"/>
    <property type="match status" value="1"/>
</dbReference>
<dbReference type="PANTHER" id="PTHR24276:SF98">
    <property type="entry name" value="FI18310P1-RELATED"/>
    <property type="match status" value="1"/>
</dbReference>
<dbReference type="InterPro" id="IPR009003">
    <property type="entry name" value="Peptidase_S1_PA"/>
</dbReference>
<accession>A0A0D2K4L1</accession>
<dbReference type="PROSITE" id="PS50240">
    <property type="entry name" value="TRYPSIN_DOM"/>
    <property type="match status" value="1"/>
</dbReference>
<dbReference type="RefSeq" id="XP_013904417.1">
    <property type="nucleotide sequence ID" value="XM_014048963.1"/>
</dbReference>
<dbReference type="PANTHER" id="PTHR24276">
    <property type="entry name" value="POLYSERASE-RELATED"/>
    <property type="match status" value="1"/>
</dbReference>
<dbReference type="InterPro" id="IPR033116">
    <property type="entry name" value="TRYPSIN_SER"/>
</dbReference>
<dbReference type="Proteomes" id="UP000054498">
    <property type="component" value="Unassembled WGS sequence"/>
</dbReference>
<evidence type="ECO:0000313" key="4">
    <source>
        <dbReference type="Proteomes" id="UP000054498"/>
    </source>
</evidence>